<feature type="region of interest" description="Disordered" evidence="1">
    <location>
        <begin position="1"/>
        <end position="23"/>
    </location>
</feature>
<protein>
    <submittedName>
        <fullName evidence="2">Uncharacterized protein</fullName>
    </submittedName>
</protein>
<organism evidence="2 3">
    <name type="scientific">Novacetimonas hansenii</name>
    <name type="common">Komagataeibacter hansenii</name>
    <dbReference type="NCBI Taxonomy" id="436"/>
    <lineage>
        <taxon>Bacteria</taxon>
        <taxon>Pseudomonadati</taxon>
        <taxon>Pseudomonadota</taxon>
        <taxon>Alphaproteobacteria</taxon>
        <taxon>Acetobacterales</taxon>
        <taxon>Acetobacteraceae</taxon>
        <taxon>Novacetimonas</taxon>
    </lineage>
</organism>
<reference evidence="2 3" key="1">
    <citation type="submission" date="2019-06" db="EMBL/GenBank/DDBJ databases">
        <title>Whole genome shotgun sequence of Komagataeibacter hansenii NBRC 14820.</title>
        <authorList>
            <person name="Hosoyama A."/>
            <person name="Uohara A."/>
            <person name="Ohji S."/>
            <person name="Ichikawa N."/>
        </authorList>
    </citation>
    <scope>NUCLEOTIDE SEQUENCE [LARGE SCALE GENOMIC DNA]</scope>
    <source>
        <strain evidence="2 3">NBRC 14820</strain>
    </source>
</reference>
<sequence>MRAFFTNNAPVTPAEKRSHTPSDDVADMGWGDAYYNPARRGMTVLSCRISVLYAQAQ</sequence>
<proteinExistence type="predicted"/>
<comment type="caution">
    <text evidence="2">The sequence shown here is derived from an EMBL/GenBank/DDBJ whole genome shotgun (WGS) entry which is preliminary data.</text>
</comment>
<dbReference type="Proteomes" id="UP000319478">
    <property type="component" value="Unassembled WGS sequence"/>
</dbReference>
<evidence type="ECO:0000256" key="1">
    <source>
        <dbReference type="SAM" id="MobiDB-lite"/>
    </source>
</evidence>
<evidence type="ECO:0000313" key="2">
    <source>
        <dbReference type="EMBL" id="GEC63934.1"/>
    </source>
</evidence>
<keyword evidence="3" id="KW-1185">Reference proteome</keyword>
<gene>
    <name evidence="2" type="ORF">GHA01_17830</name>
</gene>
<accession>A0ABQ0SFH2</accession>
<feature type="compositionally biased region" description="Polar residues" evidence="1">
    <location>
        <begin position="1"/>
        <end position="10"/>
    </location>
</feature>
<name>A0ABQ0SFH2_NOVHA</name>
<dbReference type="EMBL" id="BJNN01000092">
    <property type="protein sequence ID" value="GEC63934.1"/>
    <property type="molecule type" value="Genomic_DNA"/>
</dbReference>
<evidence type="ECO:0000313" key="3">
    <source>
        <dbReference type="Proteomes" id="UP000319478"/>
    </source>
</evidence>